<gene>
    <name evidence="2" type="ORF">FKW44_015444</name>
</gene>
<dbReference type="AlphaFoldDB" id="A0A7T8H0E0"/>
<protein>
    <submittedName>
        <fullName evidence="2">Pre-mRNA-splicing factor SYF2</fullName>
    </submittedName>
</protein>
<feature type="region of interest" description="Disordered" evidence="1">
    <location>
        <begin position="1"/>
        <end position="62"/>
    </location>
</feature>
<evidence type="ECO:0000313" key="2">
    <source>
        <dbReference type="EMBL" id="QQP41162.1"/>
    </source>
</evidence>
<accession>A0A7T8H0E0</accession>
<feature type="compositionally biased region" description="Basic and acidic residues" evidence="1">
    <location>
        <begin position="18"/>
        <end position="56"/>
    </location>
</feature>
<reference evidence="3" key="1">
    <citation type="submission" date="2021-01" db="EMBL/GenBank/DDBJ databases">
        <title>Caligus Genome Assembly.</title>
        <authorList>
            <person name="Gallardo-Escarate C."/>
        </authorList>
    </citation>
    <scope>NUCLEOTIDE SEQUENCE [LARGE SCALE GENOMIC DNA]</scope>
</reference>
<keyword evidence="3" id="KW-1185">Reference proteome</keyword>
<sequence>MSSSESSFQERMASRMTKLKDLHQKRNEARQLNRVEVVEEDRRLKEPKSAEARNEELNIFLK</sequence>
<evidence type="ECO:0000256" key="1">
    <source>
        <dbReference type="SAM" id="MobiDB-lite"/>
    </source>
</evidence>
<dbReference type="EMBL" id="CP045899">
    <property type="protein sequence ID" value="QQP41162.1"/>
    <property type="molecule type" value="Genomic_DNA"/>
</dbReference>
<proteinExistence type="predicted"/>
<dbReference type="Proteomes" id="UP000595437">
    <property type="component" value="Chromosome 10"/>
</dbReference>
<organism evidence="2 3">
    <name type="scientific">Caligus rogercresseyi</name>
    <name type="common">Sea louse</name>
    <dbReference type="NCBI Taxonomy" id="217165"/>
    <lineage>
        <taxon>Eukaryota</taxon>
        <taxon>Metazoa</taxon>
        <taxon>Ecdysozoa</taxon>
        <taxon>Arthropoda</taxon>
        <taxon>Crustacea</taxon>
        <taxon>Multicrustacea</taxon>
        <taxon>Hexanauplia</taxon>
        <taxon>Copepoda</taxon>
        <taxon>Siphonostomatoida</taxon>
        <taxon>Caligidae</taxon>
        <taxon>Caligus</taxon>
    </lineage>
</organism>
<dbReference type="OrthoDB" id="199717at2759"/>
<name>A0A7T8H0E0_CALRO</name>
<evidence type="ECO:0000313" key="3">
    <source>
        <dbReference type="Proteomes" id="UP000595437"/>
    </source>
</evidence>